<dbReference type="RefSeq" id="WP_177063772.1">
    <property type="nucleotide sequence ID" value="NZ_JACAOL010000207.1"/>
</dbReference>
<gene>
    <name evidence="2" type="ORF">HX876_34185</name>
</gene>
<accession>A0A7Y7YJ05</accession>
<dbReference type="EMBL" id="JACAQD010000071">
    <property type="protein sequence ID" value="NWC37404.1"/>
    <property type="molecule type" value="Genomic_DNA"/>
</dbReference>
<sequence>MMEFTLDAAIKLAAPVLTGVFGLLAKIYLDAKPKLVCYMIHSIAITTRNQIDPNAQPIIVHTHSIAVRNAGKKSASNVRIGHHFLPDFQIYPSLIHEVIKGPDNTAEILIPTLVPGEQITIGYLYFPPQTFQNINNYCKSDEVLAKYLNVTPMVPASKIQLRTLWTLVFIGASSLVYWILTLLFIWAQSKN</sequence>
<keyword evidence="1" id="KW-0812">Transmembrane</keyword>
<feature type="transmembrane region" description="Helical" evidence="1">
    <location>
        <begin position="163"/>
        <end position="187"/>
    </location>
</feature>
<organism evidence="2 3">
    <name type="scientific">Pseudomonas gingeri</name>
    <dbReference type="NCBI Taxonomy" id="117681"/>
    <lineage>
        <taxon>Bacteria</taxon>
        <taxon>Pseudomonadati</taxon>
        <taxon>Pseudomonadota</taxon>
        <taxon>Gammaproteobacteria</taxon>
        <taxon>Pseudomonadales</taxon>
        <taxon>Pseudomonadaceae</taxon>
        <taxon>Pseudomonas</taxon>
    </lineage>
</organism>
<feature type="transmembrane region" description="Helical" evidence="1">
    <location>
        <begin position="12"/>
        <end position="29"/>
    </location>
</feature>
<evidence type="ECO:0000313" key="3">
    <source>
        <dbReference type="Proteomes" id="UP000520592"/>
    </source>
</evidence>
<evidence type="ECO:0000256" key="1">
    <source>
        <dbReference type="SAM" id="Phobius"/>
    </source>
</evidence>
<dbReference type="Proteomes" id="UP000520592">
    <property type="component" value="Unassembled WGS sequence"/>
</dbReference>
<reference evidence="2 3" key="1">
    <citation type="submission" date="2020-04" db="EMBL/GenBank/DDBJ databases">
        <title>Molecular characterization of pseudomonads from Agaricus bisporus reveal novel blotch 2 pathogens in Western Europe.</title>
        <authorList>
            <person name="Taparia T."/>
            <person name="Krijger M."/>
            <person name="Haynes E."/>
            <person name="Elpinstone J.G."/>
            <person name="Noble R."/>
            <person name="Van Der Wolf J."/>
        </authorList>
    </citation>
    <scope>NUCLEOTIDE SEQUENCE [LARGE SCALE GENOMIC DNA]</scope>
    <source>
        <strain evidence="2 3">IPO3737</strain>
    </source>
</reference>
<proteinExistence type="predicted"/>
<dbReference type="AlphaFoldDB" id="A0A7Y7YJ05"/>
<evidence type="ECO:0000313" key="2">
    <source>
        <dbReference type="EMBL" id="NWC37404.1"/>
    </source>
</evidence>
<protein>
    <submittedName>
        <fullName evidence="2">Uncharacterized protein</fullName>
    </submittedName>
</protein>
<keyword evidence="1" id="KW-1133">Transmembrane helix</keyword>
<comment type="caution">
    <text evidence="2">The sequence shown here is derived from an EMBL/GenBank/DDBJ whole genome shotgun (WGS) entry which is preliminary data.</text>
</comment>
<name>A0A7Y7YJ05_9PSED</name>
<keyword evidence="1" id="KW-0472">Membrane</keyword>